<dbReference type="HOGENOM" id="CLU_1260735_0_0_0"/>
<gene>
    <name evidence="2" type="ordered locus">SNE_A02550</name>
</gene>
<name>F8L5Y7_SIMNZ</name>
<evidence type="ECO:0000313" key="3">
    <source>
        <dbReference type="Proteomes" id="UP000000496"/>
    </source>
</evidence>
<keyword evidence="1" id="KW-0732">Signal</keyword>
<evidence type="ECO:0000256" key="1">
    <source>
        <dbReference type="SAM" id="SignalP"/>
    </source>
</evidence>
<dbReference type="EMBL" id="FR872582">
    <property type="protein sequence ID" value="CCB88132.1"/>
    <property type="molecule type" value="Genomic_DNA"/>
</dbReference>
<feature type="chain" id="PRO_5003374203" description="Lipoprotein" evidence="1">
    <location>
        <begin position="23"/>
        <end position="219"/>
    </location>
</feature>
<protein>
    <recommendedName>
        <fullName evidence="4">Lipoprotein</fullName>
    </recommendedName>
</protein>
<reference key="1">
    <citation type="journal article" date="2011" name="Mol. Biol. Evol.">
        <title>Unity in variety -- the pan-genome of the Chlamydiae.</title>
        <authorList>
            <person name="Collingro A."/>
            <person name="Tischler P."/>
            <person name="Weinmaier T."/>
            <person name="Penz T."/>
            <person name="Heinz E."/>
            <person name="Brunham R.C."/>
            <person name="Read T.D."/>
            <person name="Bavoil P.M."/>
            <person name="Sachse K."/>
            <person name="Kahane S."/>
            <person name="Friedman M.G."/>
            <person name="Rattei T."/>
            <person name="Myers G.S.A."/>
            <person name="Horn M."/>
        </authorList>
    </citation>
    <scope>NUCLEOTIDE SEQUENCE</scope>
    <source>
        <strain>Z</strain>
    </source>
</reference>
<feature type="signal peptide" evidence="1">
    <location>
        <begin position="1"/>
        <end position="22"/>
    </location>
</feature>
<sequence>MRKTLTRSAWLMMLPIFLTSCASYKARPLDTLSFNLEAPLDNVYTSCKAFSKEDSNRYLGKNVLSHGYQPVQISIRNDSNDPFYLPVNGISLPIVDPEIIVKELEYSTAARTVAMTGAGFVGANLIAIPSMLLLGPLGVLVPLATLVAAPVVTGVKSSQANQQMEQDYNKKGVKDVYISPHTTINMLLFVSEDQYHPNFTITLRNTRTNDTLVVDMLCK</sequence>
<dbReference type="KEGG" id="sng:SNE_A02550"/>
<keyword evidence="3" id="KW-1185">Reference proteome</keyword>
<dbReference type="AlphaFoldDB" id="F8L5Y7"/>
<dbReference type="STRING" id="331113.SNE_A02550"/>
<dbReference type="PROSITE" id="PS51257">
    <property type="entry name" value="PROKAR_LIPOPROTEIN"/>
    <property type="match status" value="1"/>
</dbReference>
<organism evidence="2 3">
    <name type="scientific">Simkania negevensis (strain ATCC VR-1471 / DSM 27360 / Z)</name>
    <dbReference type="NCBI Taxonomy" id="331113"/>
    <lineage>
        <taxon>Bacteria</taxon>
        <taxon>Pseudomonadati</taxon>
        <taxon>Chlamydiota</taxon>
        <taxon>Chlamydiia</taxon>
        <taxon>Parachlamydiales</taxon>
        <taxon>Simkaniaceae</taxon>
        <taxon>Simkania</taxon>
    </lineage>
</organism>
<accession>F8L5Y7</accession>
<evidence type="ECO:0000313" key="2">
    <source>
        <dbReference type="EMBL" id="CCB88132.1"/>
    </source>
</evidence>
<dbReference type="Proteomes" id="UP000000496">
    <property type="component" value="Chromosome gsn.131"/>
</dbReference>
<dbReference type="RefSeq" id="WP_013942599.1">
    <property type="nucleotide sequence ID" value="NC_015713.1"/>
</dbReference>
<evidence type="ECO:0008006" key="4">
    <source>
        <dbReference type="Google" id="ProtNLM"/>
    </source>
</evidence>
<proteinExistence type="predicted"/>
<reference evidence="2 3" key="2">
    <citation type="journal article" date="2011" name="Mol. Biol. Evol.">
        <title>Unity in variety--the pan-genome of the Chlamydiae.</title>
        <authorList>
            <person name="Collingro A."/>
            <person name="Tischler P."/>
            <person name="Weinmaier T."/>
            <person name="Penz T."/>
            <person name="Heinz E."/>
            <person name="Brunham R.C."/>
            <person name="Read T.D."/>
            <person name="Bavoil P.M."/>
            <person name="Sachse K."/>
            <person name="Kahane S."/>
            <person name="Friedman M.G."/>
            <person name="Rattei T."/>
            <person name="Myers G.S."/>
            <person name="Horn M."/>
        </authorList>
    </citation>
    <scope>NUCLEOTIDE SEQUENCE [LARGE SCALE GENOMIC DNA]</scope>
    <source>
        <strain evidence="3">ATCC VR-1471 / Z</strain>
    </source>
</reference>